<dbReference type="GO" id="GO:0008081">
    <property type="term" value="F:phosphoric diester hydrolase activity"/>
    <property type="evidence" value="ECO:0007669"/>
    <property type="project" value="InterPro"/>
</dbReference>
<evidence type="ECO:0000259" key="7">
    <source>
        <dbReference type="Pfam" id="PF00884"/>
    </source>
</evidence>
<feature type="transmembrane region" description="Helical" evidence="6">
    <location>
        <begin position="28"/>
        <end position="50"/>
    </location>
</feature>
<feature type="transmembrane region" description="Helical" evidence="6">
    <location>
        <begin position="79"/>
        <end position="95"/>
    </location>
</feature>
<dbReference type="SUPFAM" id="SSF51695">
    <property type="entry name" value="PLC-like phosphodiesterases"/>
    <property type="match status" value="1"/>
</dbReference>
<keyword evidence="3 6" id="KW-0812">Transmembrane</keyword>
<dbReference type="Gene3D" id="3.40.720.10">
    <property type="entry name" value="Alkaline Phosphatase, subunit A"/>
    <property type="match status" value="1"/>
</dbReference>
<dbReference type="CDD" id="cd16015">
    <property type="entry name" value="LTA_synthase"/>
    <property type="match status" value="1"/>
</dbReference>
<dbReference type="SUPFAM" id="SSF53649">
    <property type="entry name" value="Alkaline phosphatase-like"/>
    <property type="match status" value="1"/>
</dbReference>
<dbReference type="RefSeq" id="WP_152573538.1">
    <property type="nucleotide sequence ID" value="NZ_VIKU02000001.1"/>
</dbReference>
<dbReference type="InterPro" id="IPR000917">
    <property type="entry name" value="Sulfatase_N"/>
</dbReference>
<dbReference type="InterPro" id="IPR017946">
    <property type="entry name" value="PLC-like_Pdiesterase_TIM-brl"/>
</dbReference>
<dbReference type="Gene3D" id="3.20.20.190">
    <property type="entry name" value="Phosphatidylinositol (PI) phosphodiesterase"/>
    <property type="match status" value="1"/>
</dbReference>
<dbReference type="EMBL" id="VIKU02000001">
    <property type="protein sequence ID" value="NHF59087.1"/>
    <property type="molecule type" value="Genomic_DNA"/>
</dbReference>
<feature type="domain" description="Sulfatase N-terminal" evidence="7">
    <location>
        <begin position="169"/>
        <end position="394"/>
    </location>
</feature>
<comment type="caution">
    <text evidence="8">The sequence shown here is derived from an EMBL/GenBank/DDBJ whole genome shotgun (WGS) entry which is preliminary data.</text>
</comment>
<dbReference type="PANTHER" id="PTHR47371">
    <property type="entry name" value="LIPOTEICHOIC ACID SYNTHASE"/>
    <property type="match status" value="1"/>
</dbReference>
<protein>
    <submittedName>
        <fullName evidence="8">Sulfatase-like hydrolase/transferase</fullName>
    </submittedName>
</protein>
<sequence length="992" mass="112197">MLAIQLIILLLILSIIRSFIPLGNKVFSVFLSFFLALIYVVQLSSVIVTGEIADYRFYENFNLGDVLSVAGFFGKEGVLVVLALFGSIVLIHYLARFIRSNFHNRLPLVVGLVVGVIVLSLSGGILNNAYSTILLKFAGNASFNEALSSLNIDENQYVGKEKIKASKGKNIIVLSLESMEKGYLGAKLKHLTPNLSDLAKRHSFYNMKQSPAGGWTSASMYTMVTGVPAFFGTHGNSVFQNSYENKLTSLADVLKSAGYDLQYFIGKKEYSGIDDMLKTLGFTVKSEKDFDTKYDVVDWGIQDMDLFAEFKKELLLKKESTEPFALFLSSISTHFPNGVPDRRVDSLLPSQKSRLELMVSATDYFVGDLIDFMDKEGMLSNTVFYIYPDHLLMGNKSRVLEDFEERSLYVITNSEAVRSTYRLNQDIYQIDLPKLILDGAGVKHNAKFLTDFIIEPDKNAFLRQNDKNLLRLNDAALKTLDCEDGIYVTINKEKAEFEIRNSEDLMVLSNKLPDRGSCQRVLFDKNLRPFNDYQIEINRLLNDPKSFAYLDIFVTNGNLHGSLKGEHHFGITKKGTDELVFDKDDLALLGSIALVEDKQEYIILESNSWNAKKPSSFSIRGKKEQVSRGLTLLYFNTTKMGYEHRTFDTYGSREDTKAFIGILESLTKDNAQYIILAHDSAAKSLHHFSNELKALGLEKLSGLLDRQAYLGYSLEGKQIELVDGTTLKTDVPYPKDIKNNNSYFAPSKLEFVPRTDRYIAHAGGMINGIKYTNTREALDYNYAEGFRLFELDILETSDGEYVAAHDWGHWAKETKYLGNTPVSLSEFKQYKIRDKYTPLDMRTINEWFGKHSDAILITDKVNNPENFASQFVDKNRLMMELFSLSAVKEAVTVGVVPLLSESLLGKIEGDIMSYLKANNVNHIAMSRRNIANKKQLLSAFRENQIKVYVYHVNFDAGKDEQHVFDNEIGLVYGMYADQWIPSFMTTAETHSK</sequence>
<accession>A0A967E555</accession>
<evidence type="ECO:0000256" key="4">
    <source>
        <dbReference type="ARBA" id="ARBA00022989"/>
    </source>
</evidence>
<dbReference type="PANTHER" id="PTHR47371:SF3">
    <property type="entry name" value="PHOSPHOGLYCEROL TRANSFERASE I"/>
    <property type="match status" value="1"/>
</dbReference>
<evidence type="ECO:0000256" key="3">
    <source>
        <dbReference type="ARBA" id="ARBA00022692"/>
    </source>
</evidence>
<reference evidence="8" key="2">
    <citation type="submission" date="2020-03" db="EMBL/GenBank/DDBJ databases">
        <title>Flavobacteriaceae bacterium strain TP-CH-4, a member of the family Flavobacteriaceae isolated from a deep-sea seamount.</title>
        <authorList>
            <person name="Zhang D.-C."/>
        </authorList>
    </citation>
    <scope>NUCLEOTIDE SEQUENCE</scope>
    <source>
        <strain evidence="8">TP-CH-4</strain>
    </source>
</reference>
<feature type="transmembrane region" description="Helical" evidence="6">
    <location>
        <begin position="107"/>
        <end position="126"/>
    </location>
</feature>
<organism evidence="8 9">
    <name type="scientific">Pelagihabitans pacificus</name>
    <dbReference type="NCBI Taxonomy" id="2696054"/>
    <lineage>
        <taxon>Bacteria</taxon>
        <taxon>Pseudomonadati</taxon>
        <taxon>Bacteroidota</taxon>
        <taxon>Flavobacteriia</taxon>
        <taxon>Flavobacteriales</taxon>
        <taxon>Flavobacteriaceae</taxon>
        <taxon>Pelagihabitans</taxon>
    </lineage>
</organism>
<keyword evidence="8" id="KW-0378">Hydrolase</keyword>
<evidence type="ECO:0000313" key="8">
    <source>
        <dbReference type="EMBL" id="NHF59087.1"/>
    </source>
</evidence>
<keyword evidence="4 6" id="KW-1133">Transmembrane helix</keyword>
<dbReference type="InterPro" id="IPR050448">
    <property type="entry name" value="OpgB/LTA_synthase_biosynth"/>
</dbReference>
<evidence type="ECO:0000256" key="5">
    <source>
        <dbReference type="ARBA" id="ARBA00023136"/>
    </source>
</evidence>
<proteinExistence type="predicted"/>
<reference evidence="8" key="1">
    <citation type="submission" date="2019-07" db="EMBL/GenBank/DDBJ databases">
        <authorList>
            <person name="De-Chao Zhang Q."/>
        </authorList>
    </citation>
    <scope>NUCLEOTIDE SEQUENCE</scope>
    <source>
        <strain evidence="8">TP-CH-4</strain>
    </source>
</reference>
<evidence type="ECO:0000256" key="6">
    <source>
        <dbReference type="SAM" id="Phobius"/>
    </source>
</evidence>
<dbReference type="Pfam" id="PF00884">
    <property type="entry name" value="Sulfatase"/>
    <property type="match status" value="1"/>
</dbReference>
<evidence type="ECO:0000256" key="1">
    <source>
        <dbReference type="ARBA" id="ARBA00004651"/>
    </source>
</evidence>
<evidence type="ECO:0000256" key="2">
    <source>
        <dbReference type="ARBA" id="ARBA00022475"/>
    </source>
</evidence>
<comment type="subcellular location">
    <subcellularLocation>
        <location evidence="1">Cell membrane</location>
        <topology evidence="1">Multi-pass membrane protein</topology>
    </subcellularLocation>
</comment>
<dbReference type="Proteomes" id="UP000707206">
    <property type="component" value="Unassembled WGS sequence"/>
</dbReference>
<dbReference type="GO" id="GO:0006629">
    <property type="term" value="P:lipid metabolic process"/>
    <property type="evidence" value="ECO:0007669"/>
    <property type="project" value="InterPro"/>
</dbReference>
<evidence type="ECO:0000313" key="9">
    <source>
        <dbReference type="Proteomes" id="UP000707206"/>
    </source>
</evidence>
<gene>
    <name evidence="8" type="ORF">FK220_007035</name>
</gene>
<dbReference type="GO" id="GO:0005886">
    <property type="term" value="C:plasma membrane"/>
    <property type="evidence" value="ECO:0007669"/>
    <property type="project" value="UniProtKB-SubCell"/>
</dbReference>
<dbReference type="AlphaFoldDB" id="A0A967E555"/>
<keyword evidence="2" id="KW-1003">Cell membrane</keyword>
<keyword evidence="9" id="KW-1185">Reference proteome</keyword>
<name>A0A967E555_9FLAO</name>
<dbReference type="InterPro" id="IPR017850">
    <property type="entry name" value="Alkaline_phosphatase_core_sf"/>
</dbReference>
<keyword evidence="5 6" id="KW-0472">Membrane</keyword>